<dbReference type="EMBL" id="MPUH01000103">
    <property type="protein sequence ID" value="OMJ90422.1"/>
    <property type="molecule type" value="Genomic_DNA"/>
</dbReference>
<feature type="coiled-coil region" evidence="1">
    <location>
        <begin position="35"/>
        <end position="148"/>
    </location>
</feature>
<evidence type="ECO:0000313" key="3">
    <source>
        <dbReference type="Proteomes" id="UP000187209"/>
    </source>
</evidence>
<name>A0A1R2CN28_9CILI</name>
<gene>
    <name evidence="2" type="ORF">SteCoe_7229</name>
</gene>
<organism evidence="2 3">
    <name type="scientific">Stentor coeruleus</name>
    <dbReference type="NCBI Taxonomy" id="5963"/>
    <lineage>
        <taxon>Eukaryota</taxon>
        <taxon>Sar</taxon>
        <taxon>Alveolata</taxon>
        <taxon>Ciliophora</taxon>
        <taxon>Postciliodesmatophora</taxon>
        <taxon>Heterotrichea</taxon>
        <taxon>Heterotrichida</taxon>
        <taxon>Stentoridae</taxon>
        <taxon>Stentor</taxon>
    </lineage>
</organism>
<reference evidence="2 3" key="1">
    <citation type="submission" date="2016-11" db="EMBL/GenBank/DDBJ databases">
        <title>The macronuclear genome of Stentor coeruleus: a giant cell with tiny introns.</title>
        <authorList>
            <person name="Slabodnick M."/>
            <person name="Ruby J.G."/>
            <person name="Reiff S.B."/>
            <person name="Swart E.C."/>
            <person name="Gosai S."/>
            <person name="Prabakaran S."/>
            <person name="Witkowska E."/>
            <person name="Larue G.E."/>
            <person name="Fisher S."/>
            <person name="Freeman R.M."/>
            <person name="Gunawardena J."/>
            <person name="Chu W."/>
            <person name="Stover N.A."/>
            <person name="Gregory B.D."/>
            <person name="Nowacki M."/>
            <person name="Derisi J."/>
            <person name="Roy S.W."/>
            <person name="Marshall W.F."/>
            <person name="Sood P."/>
        </authorList>
    </citation>
    <scope>NUCLEOTIDE SEQUENCE [LARGE SCALE GENOMIC DNA]</scope>
    <source>
        <strain evidence="2">WM001</strain>
    </source>
</reference>
<dbReference type="Proteomes" id="UP000187209">
    <property type="component" value="Unassembled WGS sequence"/>
</dbReference>
<keyword evidence="1" id="KW-0175">Coiled coil</keyword>
<comment type="caution">
    <text evidence="2">The sequence shown here is derived from an EMBL/GenBank/DDBJ whole genome shotgun (WGS) entry which is preliminary data.</text>
</comment>
<evidence type="ECO:0000256" key="1">
    <source>
        <dbReference type="SAM" id="Coils"/>
    </source>
</evidence>
<evidence type="ECO:0000313" key="2">
    <source>
        <dbReference type="EMBL" id="OMJ90422.1"/>
    </source>
</evidence>
<sequence>MSNSDFIRSLEKEIKRLSPSLSLSIRSGDPLGQILEIIKIAIDTLIEEKKSLESEYTRLSNESLPKAVSEDSREMVTSKSKILNAQKELAKIESLLRTKEKRLEVKEQDNLALSLKLTEEKRSLEHEKSQLESKTRELEIRIRALHEKENEFSSSTENFWDEKSALEKEKQSVFLLKQKTEENYSESERIKEMNLLAQENLQKALEKFDFEWKMLEEKVAAMNLKQDYIDKSHIDLERKKRIIEEERTKVLGEKENLIKIKQQISDERLNWFEEKQENDKSRRLNESIKSENKQAEISETKDLTKIYEKLKSQIEVYNIEISAKEFKINLQQQTVKKNTDKISKEFSNLALIHQSLQRTKSEIQQFNTQILPQIEEAFNEANNIVQTFKKKIIEIEMMEKKLSSYLLKVKETDNFVLKEKKVMFVSEKSCSRNESTVSNEVIDDITKELENKLKAVENREKELEAGIRENSKTAEYLKDLRKKMNLARNEIKEEKEKINLQVYQLEQGIKALTAKENEIQEYKLELDKRANLLKIKEKQLDLKLIKSRETESQHVIE</sequence>
<protein>
    <submittedName>
        <fullName evidence="2">Uncharacterized protein</fullName>
    </submittedName>
</protein>
<keyword evidence="3" id="KW-1185">Reference proteome</keyword>
<proteinExistence type="predicted"/>
<feature type="coiled-coil region" evidence="1">
    <location>
        <begin position="439"/>
        <end position="532"/>
    </location>
</feature>
<dbReference type="AlphaFoldDB" id="A0A1R2CN28"/>
<accession>A0A1R2CN28</accession>